<dbReference type="InterPro" id="IPR055429">
    <property type="entry name" value="TRAPPC13_M"/>
</dbReference>
<proteinExistence type="predicted"/>
<name>A0A2H9TP45_9FUNG</name>
<keyword evidence="4" id="KW-1185">Reference proteome</keyword>
<dbReference type="OrthoDB" id="10250284at2759"/>
<dbReference type="Pfam" id="PF06159">
    <property type="entry name" value="TRAPPC13_N"/>
    <property type="match status" value="1"/>
</dbReference>
<feature type="domain" description="Trafficking protein particle complex subunit 13 middle" evidence="2">
    <location>
        <begin position="243"/>
        <end position="271"/>
    </location>
</feature>
<dbReference type="STRING" id="1246581.A0A2H9TP45"/>
<comment type="caution">
    <text evidence="3">The sequence shown here is derived from an EMBL/GenBank/DDBJ whole genome shotgun (WGS) entry which is preliminary data.</text>
</comment>
<organism evidence="3 4">
    <name type="scientific">Paramicrosporidium saccamoebae</name>
    <dbReference type="NCBI Taxonomy" id="1246581"/>
    <lineage>
        <taxon>Eukaryota</taxon>
        <taxon>Fungi</taxon>
        <taxon>Fungi incertae sedis</taxon>
        <taxon>Cryptomycota</taxon>
        <taxon>Cryptomycota incertae sedis</taxon>
        <taxon>Paramicrosporidium</taxon>
    </lineage>
</organism>
<evidence type="ECO:0008006" key="5">
    <source>
        <dbReference type="Google" id="ProtNLM"/>
    </source>
</evidence>
<dbReference type="PANTHER" id="PTHR13134:SF3">
    <property type="entry name" value="TRAFFICKING PROTEIN PARTICLE COMPLEX SUBUNIT 13"/>
    <property type="match status" value="1"/>
</dbReference>
<accession>A0A2H9TP45</accession>
<feature type="domain" description="Trafficking protein particle complex subunit 13 N-terminal" evidence="1">
    <location>
        <begin position="39"/>
        <end position="137"/>
    </location>
</feature>
<sequence length="391" mass="43291">MEGHQLAVRLVRLATDGTPLNASGPRMSIGGSPSMPAEAPFGTVYLGEKFSSQLIVTNEGVGLHSVRVKVELQTSSQRVVLVGADHDMELPAGQRLPVQTIHDIREVGLHIVVCSVHYTNPITNERKFARKFFKFTVVNPLSLKTKVTELPCRGLVLLEAQVQNVSGTGFILDTVRFEPFEPLYATTIDALDGDSELLAFLTDGLVISPSTTPRLGRDAEYTGMALGLEMMYQFVFVLIYPMATAVAPLGRLDISWRSESGEAGRLQTGQLCHPEETREIITTIVRGIPDRVTLNAPFEVLFIFKNGTEKDVHNMRLIYEVNRLEESPLVPLGNTAIHLGTLTALNTTRLTIQLLPIKAGLVEIRHFWIEFEEESAVIQRKPISFHILIET</sequence>
<evidence type="ECO:0000259" key="1">
    <source>
        <dbReference type="Pfam" id="PF06159"/>
    </source>
</evidence>
<reference evidence="3 4" key="1">
    <citation type="submission" date="2016-10" db="EMBL/GenBank/DDBJ databases">
        <title>The genome of Paramicrosporidium saccamoebae is the missing link in understanding Cryptomycota and Microsporidia evolution.</title>
        <authorList>
            <person name="Quandt C.A."/>
            <person name="Beaudet D."/>
            <person name="Corsaro D."/>
            <person name="Michel R."/>
            <person name="Corradi N."/>
            <person name="James T."/>
        </authorList>
    </citation>
    <scope>NUCLEOTIDE SEQUENCE [LARGE SCALE GENOMIC DNA]</scope>
    <source>
        <strain evidence="3 4">KSL3</strain>
    </source>
</reference>
<evidence type="ECO:0000259" key="2">
    <source>
        <dbReference type="Pfam" id="PF23647"/>
    </source>
</evidence>
<dbReference type="PANTHER" id="PTHR13134">
    <property type="entry name" value="TRAFFICKING PROTEIN PARTICLE COMPLEX SUBUNIT 13"/>
    <property type="match status" value="1"/>
</dbReference>
<dbReference type="GO" id="GO:1990072">
    <property type="term" value="C:TRAPPIII protein complex"/>
    <property type="evidence" value="ECO:0007669"/>
    <property type="project" value="TreeGrafter"/>
</dbReference>
<dbReference type="InterPro" id="IPR055427">
    <property type="entry name" value="TRAPPC13_N"/>
</dbReference>
<gene>
    <name evidence="3" type="ORF">PSACC_00667</name>
</gene>
<evidence type="ECO:0000313" key="4">
    <source>
        <dbReference type="Proteomes" id="UP000240830"/>
    </source>
</evidence>
<dbReference type="Proteomes" id="UP000240830">
    <property type="component" value="Unassembled WGS sequence"/>
</dbReference>
<dbReference type="AlphaFoldDB" id="A0A2H9TP45"/>
<dbReference type="InterPro" id="IPR010378">
    <property type="entry name" value="TRAPPC13"/>
</dbReference>
<evidence type="ECO:0000313" key="3">
    <source>
        <dbReference type="EMBL" id="PJF19523.1"/>
    </source>
</evidence>
<protein>
    <recommendedName>
        <fullName evidence="5">Trafficking protein particle complex subunit 13</fullName>
    </recommendedName>
</protein>
<dbReference type="EMBL" id="MTSL01000054">
    <property type="protein sequence ID" value="PJF19523.1"/>
    <property type="molecule type" value="Genomic_DNA"/>
</dbReference>
<dbReference type="Pfam" id="PF23647">
    <property type="entry name" value="TRAPPC13_M"/>
    <property type="match status" value="1"/>
</dbReference>